<proteinExistence type="predicted"/>
<protein>
    <recommendedName>
        <fullName evidence="3">Sulfotransferase family protein</fullName>
    </recommendedName>
</protein>
<keyword evidence="2" id="KW-1185">Reference proteome</keyword>
<dbReference type="AlphaFoldDB" id="A0A1W2CSX1"/>
<dbReference type="OrthoDB" id="7816979at2"/>
<sequence length="293" mass="33406">MRVILHPGAHCTDEGRLVKCLLTNVDRFLPRGVVIPSPSRYRHLLPTVLNKLEDADAAEDARDVMFDLLIDEEPDSVERVLLSHENLFCVPKLALSGGRFYRKAERRLETMTRLFDGDQVELFLALRNPASFLPALFHASPFEALVELTGGFDAQHFRWSDLIERIRNTLPDMPITVWCNEDSPLIWAEIIRAMAGFQPNEKITGGFTLLAEIMSQKGMKRFRNYLADHPHIGEEEKRLVMVAFLEEFAIEGALEEELDLPGWTDALVEKLTEIYEHDAIQIARMPGVRFLAP</sequence>
<dbReference type="EMBL" id="FWYD01000009">
    <property type="protein sequence ID" value="SMC88337.1"/>
    <property type="molecule type" value="Genomic_DNA"/>
</dbReference>
<dbReference type="STRING" id="1387277.SAMN06295998_1098"/>
<name>A0A1W2CSX1_9RHOB</name>
<dbReference type="Proteomes" id="UP000192330">
    <property type="component" value="Unassembled WGS sequence"/>
</dbReference>
<dbReference type="RefSeq" id="WP_084353294.1">
    <property type="nucleotide sequence ID" value="NZ_FWYD01000009.1"/>
</dbReference>
<reference evidence="1 2" key="1">
    <citation type="submission" date="2017-04" db="EMBL/GenBank/DDBJ databases">
        <authorList>
            <person name="Afonso C.L."/>
            <person name="Miller P.J."/>
            <person name="Scott M.A."/>
            <person name="Spackman E."/>
            <person name="Goraichik I."/>
            <person name="Dimitrov K.M."/>
            <person name="Suarez D.L."/>
            <person name="Swayne D.E."/>
        </authorList>
    </citation>
    <scope>NUCLEOTIDE SEQUENCE [LARGE SCALE GENOMIC DNA]</scope>
    <source>
        <strain evidence="1 2">CGMCC 1.12644</strain>
    </source>
</reference>
<gene>
    <name evidence="1" type="ORF">SAMN06295998_1098</name>
</gene>
<evidence type="ECO:0000313" key="1">
    <source>
        <dbReference type="EMBL" id="SMC88337.1"/>
    </source>
</evidence>
<accession>A0A1W2CSX1</accession>
<evidence type="ECO:0008006" key="3">
    <source>
        <dbReference type="Google" id="ProtNLM"/>
    </source>
</evidence>
<organism evidence="1 2">
    <name type="scientific">Primorskyibacter flagellatus</name>
    <dbReference type="NCBI Taxonomy" id="1387277"/>
    <lineage>
        <taxon>Bacteria</taxon>
        <taxon>Pseudomonadati</taxon>
        <taxon>Pseudomonadota</taxon>
        <taxon>Alphaproteobacteria</taxon>
        <taxon>Rhodobacterales</taxon>
        <taxon>Roseobacteraceae</taxon>
        <taxon>Primorskyibacter</taxon>
    </lineage>
</organism>
<evidence type="ECO:0000313" key="2">
    <source>
        <dbReference type="Proteomes" id="UP000192330"/>
    </source>
</evidence>